<dbReference type="Proteomes" id="UP000295636">
    <property type="component" value="Unassembled WGS sequence"/>
</dbReference>
<organism evidence="2 3">
    <name type="scientific">Paenibacillus piri</name>
    <dbReference type="NCBI Taxonomy" id="2547395"/>
    <lineage>
        <taxon>Bacteria</taxon>
        <taxon>Bacillati</taxon>
        <taxon>Bacillota</taxon>
        <taxon>Bacilli</taxon>
        <taxon>Bacillales</taxon>
        <taxon>Paenibacillaceae</taxon>
        <taxon>Paenibacillus</taxon>
    </lineage>
</organism>
<keyword evidence="3" id="KW-1185">Reference proteome</keyword>
<sequence length="68" mass="7998">MHTLKVGYVNYIILLLLLTGWLVIQFDVKSNKAKHMHKEAKVSRWFGWFNIVLGAIALAGNWFYQKYL</sequence>
<evidence type="ECO:0000256" key="1">
    <source>
        <dbReference type="SAM" id="Phobius"/>
    </source>
</evidence>
<dbReference type="AlphaFoldDB" id="A0A4R5KKX0"/>
<comment type="caution">
    <text evidence="2">The sequence shown here is derived from an EMBL/GenBank/DDBJ whole genome shotgun (WGS) entry which is preliminary data.</text>
</comment>
<gene>
    <name evidence="2" type="ORF">E1757_18945</name>
</gene>
<keyword evidence="1" id="KW-0812">Transmembrane</keyword>
<protein>
    <submittedName>
        <fullName evidence="2">Uncharacterized protein</fullName>
    </submittedName>
</protein>
<feature type="transmembrane region" description="Helical" evidence="1">
    <location>
        <begin position="6"/>
        <end position="24"/>
    </location>
</feature>
<reference evidence="2 3" key="1">
    <citation type="submission" date="2019-03" db="EMBL/GenBank/DDBJ databases">
        <title>This is whole genome sequence of Paenibacillus sp MS74 strain.</title>
        <authorList>
            <person name="Trinh H.N."/>
        </authorList>
    </citation>
    <scope>NUCLEOTIDE SEQUENCE [LARGE SCALE GENOMIC DNA]</scope>
    <source>
        <strain evidence="2 3">MS74</strain>
    </source>
</reference>
<accession>A0A4R5KKX0</accession>
<dbReference type="RefSeq" id="WP_133230956.1">
    <property type="nucleotide sequence ID" value="NZ_SMRT01000009.1"/>
</dbReference>
<name>A0A4R5KKX0_9BACL</name>
<dbReference type="OrthoDB" id="2897521at2"/>
<proteinExistence type="predicted"/>
<evidence type="ECO:0000313" key="2">
    <source>
        <dbReference type="EMBL" id="TDF95812.1"/>
    </source>
</evidence>
<keyword evidence="1" id="KW-1133">Transmembrane helix</keyword>
<evidence type="ECO:0000313" key="3">
    <source>
        <dbReference type="Proteomes" id="UP000295636"/>
    </source>
</evidence>
<keyword evidence="1" id="KW-0472">Membrane</keyword>
<dbReference type="NCBIfam" id="NF042414">
    <property type="entry name" value="CLC_0170_fam"/>
    <property type="match status" value="1"/>
</dbReference>
<dbReference type="InterPro" id="IPR049971">
    <property type="entry name" value="CLC_0170-like"/>
</dbReference>
<dbReference type="EMBL" id="SMRT01000009">
    <property type="protein sequence ID" value="TDF95812.1"/>
    <property type="molecule type" value="Genomic_DNA"/>
</dbReference>
<feature type="transmembrane region" description="Helical" evidence="1">
    <location>
        <begin position="45"/>
        <end position="64"/>
    </location>
</feature>